<evidence type="ECO:0000313" key="2">
    <source>
        <dbReference type="Proteomes" id="UP000029665"/>
    </source>
</evidence>
<dbReference type="HOGENOM" id="CLU_027016_0_0_1"/>
<evidence type="ECO:0000313" key="1">
    <source>
        <dbReference type="EMBL" id="CDO75902.1"/>
    </source>
</evidence>
<keyword evidence="2" id="KW-1185">Reference proteome</keyword>
<reference evidence="1" key="1">
    <citation type="submission" date="2014-01" db="EMBL/GenBank/DDBJ databases">
        <title>The genome of the white-rot fungus Pycnoporus cinnabarinus: a basidiomycete model with a versatile arsenal for lignocellulosic biomass breakdown.</title>
        <authorList>
            <person name="Levasseur A."/>
            <person name="Lomascolo A."/>
            <person name="Ruiz-Duenas F.J."/>
            <person name="Uzan E."/>
            <person name="Piumi F."/>
            <person name="Kues U."/>
            <person name="Ram A.F.J."/>
            <person name="Murat C."/>
            <person name="Haon M."/>
            <person name="Benoit I."/>
            <person name="Arfi Y."/>
            <person name="Chevret D."/>
            <person name="Drula E."/>
            <person name="Kwon M.J."/>
            <person name="Gouret P."/>
            <person name="Lesage-Meessen L."/>
            <person name="Lombard V."/>
            <person name="Mariette J."/>
            <person name="Noirot C."/>
            <person name="Park J."/>
            <person name="Patyshakuliyeva A."/>
            <person name="Wieneger R.A.B."/>
            <person name="Wosten H.A.B."/>
            <person name="Martin F."/>
            <person name="Coutinho P.M."/>
            <person name="de Vries R."/>
            <person name="Martinez A.T."/>
            <person name="Klopp C."/>
            <person name="Pontarotti P."/>
            <person name="Henrissat B."/>
            <person name="Record E."/>
        </authorList>
    </citation>
    <scope>NUCLEOTIDE SEQUENCE [LARGE SCALE GENOMIC DNA]</scope>
    <source>
        <strain evidence="1">BRFM137</strain>
    </source>
</reference>
<name>A0A060SN11_PYCCI</name>
<accession>A0A060SN11</accession>
<dbReference type="Gene3D" id="3.30.40.10">
    <property type="entry name" value="Zinc/RING finger domain, C3HC4 (zinc finger)"/>
    <property type="match status" value="1"/>
</dbReference>
<dbReference type="OMA" id="FANEDTI"/>
<organism evidence="1 2">
    <name type="scientific">Pycnoporus cinnabarinus</name>
    <name type="common">Cinnabar-red polypore</name>
    <name type="synonym">Trametes cinnabarina</name>
    <dbReference type="NCBI Taxonomy" id="5643"/>
    <lineage>
        <taxon>Eukaryota</taxon>
        <taxon>Fungi</taxon>
        <taxon>Dikarya</taxon>
        <taxon>Basidiomycota</taxon>
        <taxon>Agaricomycotina</taxon>
        <taxon>Agaricomycetes</taxon>
        <taxon>Polyporales</taxon>
        <taxon>Polyporaceae</taxon>
        <taxon>Trametes</taxon>
    </lineage>
</organism>
<dbReference type="Proteomes" id="UP000029665">
    <property type="component" value="Unassembled WGS sequence"/>
</dbReference>
<dbReference type="STRING" id="5643.A0A060SN11"/>
<proteinExistence type="predicted"/>
<dbReference type="InterPro" id="IPR013083">
    <property type="entry name" value="Znf_RING/FYVE/PHD"/>
</dbReference>
<dbReference type="OrthoDB" id="3268904at2759"/>
<dbReference type="AlphaFoldDB" id="A0A060SN11"/>
<sequence>MAVFSMHKGTHDSFCYLCQNGGCALACDLCPRVLCSEHIEQFKTIPAQDRASVRFVCPACHVIIGRSRTSSTSSLRDAIQRAPGAPYRAFYIEVNKKFTPYFANPVNLTTEYHISQSARVNTSPIFILHLRLECLEEEGSVASVFFHALKPYFANEDTIHLHYADVPFNLNTDSDAEKHRRLITTVVEPLSHQGKARVLVFVYTHSHDVHGTLYYGTNLASQTVDNWFDVLFPPDVRDVLRVHDTSLFMLCCGALVNTTQSYQALKGNCATLQIRRLIAFEASHFQAALTVSFFLGYAQKFLIENVTFADMHLADLLWQSLSLGRHSRVLLMQYNPEDPSPRVAVSEYRWIHKGVRPWGYRLPIQCPSCHGLFTFKNKEELRGAIVSRCKTRDCTYSQTFNRPDDTVVLKRPEGAWMKLGRE</sequence>
<comment type="caution">
    <text evidence="1">The sequence shown here is derived from an EMBL/GenBank/DDBJ whole genome shotgun (WGS) entry which is preliminary data.</text>
</comment>
<protein>
    <submittedName>
        <fullName evidence="1">Uncharacterized protein</fullName>
    </submittedName>
</protein>
<gene>
    <name evidence="1" type="ORF">BN946_scf184768.g4</name>
</gene>
<dbReference type="EMBL" id="CCBP010000308">
    <property type="protein sequence ID" value="CDO75902.1"/>
    <property type="molecule type" value="Genomic_DNA"/>
</dbReference>